<feature type="compositionally biased region" description="Polar residues" evidence="8">
    <location>
        <begin position="339"/>
        <end position="358"/>
    </location>
</feature>
<evidence type="ECO:0000256" key="4">
    <source>
        <dbReference type="ARBA" id="ARBA00022525"/>
    </source>
</evidence>
<dbReference type="PROSITE" id="PS00279">
    <property type="entry name" value="MACPF_1"/>
    <property type="match status" value="1"/>
</dbReference>
<dbReference type="Proteomes" id="UP000472267">
    <property type="component" value="Chromosome 18"/>
</dbReference>
<dbReference type="PANTHER" id="PTHR45742:SF5">
    <property type="entry name" value="COMPLEMENT COMPONENT C8 BETA CHAIN"/>
    <property type="match status" value="1"/>
</dbReference>
<feature type="region of interest" description="Disordered" evidence="8">
    <location>
        <begin position="325"/>
        <end position="358"/>
    </location>
</feature>
<dbReference type="GO" id="GO:0031640">
    <property type="term" value="P:killing of cells of another organism"/>
    <property type="evidence" value="ECO:0007669"/>
    <property type="project" value="UniProtKB-KW"/>
</dbReference>
<dbReference type="GO" id="GO:0006956">
    <property type="term" value="P:complement activation"/>
    <property type="evidence" value="ECO:0007669"/>
    <property type="project" value="TreeGrafter"/>
</dbReference>
<evidence type="ECO:0000256" key="2">
    <source>
        <dbReference type="ARBA" id="ARBA00004613"/>
    </source>
</evidence>
<protein>
    <submittedName>
        <fullName evidence="10">Complement component 8, beta polypeptide</fullName>
    </submittedName>
</protein>
<organism evidence="10 11">
    <name type="scientific">Salarias fasciatus</name>
    <name type="common">Jewelled blenny</name>
    <name type="synonym">Blennius fasciatus</name>
    <dbReference type="NCBI Taxonomy" id="181472"/>
    <lineage>
        <taxon>Eukaryota</taxon>
        <taxon>Metazoa</taxon>
        <taxon>Chordata</taxon>
        <taxon>Craniata</taxon>
        <taxon>Vertebrata</taxon>
        <taxon>Euteleostomi</taxon>
        <taxon>Actinopterygii</taxon>
        <taxon>Neopterygii</taxon>
        <taxon>Teleostei</taxon>
        <taxon>Neoteleostei</taxon>
        <taxon>Acanthomorphata</taxon>
        <taxon>Ovalentaria</taxon>
        <taxon>Blenniimorphae</taxon>
        <taxon>Blenniiformes</taxon>
        <taxon>Blennioidei</taxon>
        <taxon>Blenniidae</taxon>
        <taxon>Salariinae</taxon>
        <taxon>Salarias</taxon>
    </lineage>
</organism>
<evidence type="ECO:0000256" key="6">
    <source>
        <dbReference type="ARBA" id="ARBA00023136"/>
    </source>
</evidence>
<evidence type="ECO:0000256" key="1">
    <source>
        <dbReference type="ARBA" id="ARBA00004370"/>
    </source>
</evidence>
<evidence type="ECO:0000256" key="5">
    <source>
        <dbReference type="ARBA" id="ARBA00022852"/>
    </source>
</evidence>
<dbReference type="PROSITE" id="PS50092">
    <property type="entry name" value="TSP1"/>
    <property type="match status" value="1"/>
</dbReference>
<reference evidence="10" key="2">
    <citation type="submission" date="2025-08" db="UniProtKB">
        <authorList>
            <consortium name="Ensembl"/>
        </authorList>
    </citation>
    <scope>IDENTIFICATION</scope>
</reference>
<comment type="similarity">
    <text evidence="3">Belongs to the complement C6/C7/C8/C9 family.</text>
</comment>
<dbReference type="InParanoid" id="A0A672H896"/>
<dbReference type="GO" id="GO:0005576">
    <property type="term" value="C:extracellular region"/>
    <property type="evidence" value="ECO:0007669"/>
    <property type="project" value="UniProtKB-SubCell"/>
</dbReference>
<dbReference type="PROSITE" id="PS51412">
    <property type="entry name" value="MACPF_2"/>
    <property type="match status" value="1"/>
</dbReference>
<keyword evidence="6" id="KW-0472">Membrane</keyword>
<keyword evidence="7" id="KW-1015">Disulfide bond</keyword>
<keyword evidence="4" id="KW-0964">Secreted</keyword>
<dbReference type="PRINTS" id="PR01705">
    <property type="entry name" value="TSP1REPEAT"/>
</dbReference>
<evidence type="ECO:0000259" key="9">
    <source>
        <dbReference type="PROSITE" id="PS51412"/>
    </source>
</evidence>
<dbReference type="Ensembl" id="ENSSFAT00005026333.1">
    <property type="protein sequence ID" value="ENSSFAP00005025321.1"/>
    <property type="gene ID" value="ENSSFAG00005013028.1"/>
</dbReference>
<keyword evidence="11" id="KW-1185">Reference proteome</keyword>
<proteinExistence type="inferred from homology"/>
<name>A0A672H896_SALFA</name>
<keyword evidence="5" id="KW-0204">Cytolysis</keyword>
<dbReference type="InterPro" id="IPR020864">
    <property type="entry name" value="MACPF"/>
</dbReference>
<accession>A0A672H896</accession>
<dbReference type="OMA" id="YENWTAS"/>
<dbReference type="SMART" id="SM00457">
    <property type="entry name" value="MACPF"/>
    <property type="match status" value="1"/>
</dbReference>
<dbReference type="GO" id="GO:0005579">
    <property type="term" value="C:membrane attack complex"/>
    <property type="evidence" value="ECO:0007669"/>
    <property type="project" value="TreeGrafter"/>
</dbReference>
<dbReference type="Gene3D" id="2.20.100.10">
    <property type="entry name" value="Thrombospondin type-1 (TSP1) repeat"/>
    <property type="match status" value="1"/>
</dbReference>
<evidence type="ECO:0000256" key="8">
    <source>
        <dbReference type="SAM" id="MobiDB-lite"/>
    </source>
</evidence>
<dbReference type="InterPro" id="IPR036383">
    <property type="entry name" value="TSP1_rpt_sf"/>
</dbReference>
<evidence type="ECO:0000313" key="11">
    <source>
        <dbReference type="Proteomes" id="UP000472267"/>
    </source>
</evidence>
<dbReference type="FunCoup" id="A0A672H896">
    <property type="interactions" value="1446"/>
</dbReference>
<feature type="domain" description="MACPF" evidence="9">
    <location>
        <begin position="1"/>
        <end position="272"/>
    </location>
</feature>
<sequence length="358" mass="40917">MEGLVLDNRYYDVRYRMPHNLQQYTLQVRTRSNYIFESYSDYMDYTMKERMTQTIVSFGFAIPGIFEFGFNFNNAKFTRSVQKAPQGPDQRFVRAKAELELAQYMLKSEGLMLHPEFLQRLRSLPQSYVYGEYRHIYRDFGTHFVTEAVLGGDYEHTIILDKEKLEKDYSLDDYKRCVQAGLKVGANIFGVYVTMGGEESRSAGSPSHPKLPTPQLMRLWGAGVTKFILRLSRQTRPLYELVTSRDFSYDAFLKRNLKRALSEYLAEASPCRCAPCLNTILPQQAAVKNRTHIPVFVSCALIHPPPLTEIAIDGSWSCWGSWSSCSGNKRTRSRECNNPAPSSGGMSCRGLQQESAEC</sequence>
<dbReference type="PANTHER" id="PTHR45742">
    <property type="entry name" value="COMPLEMENT COMPONENT C6"/>
    <property type="match status" value="1"/>
</dbReference>
<dbReference type="Pfam" id="PF01823">
    <property type="entry name" value="MACPF"/>
    <property type="match status" value="1"/>
</dbReference>
<dbReference type="InterPro" id="IPR020863">
    <property type="entry name" value="MACPF_CS"/>
</dbReference>
<dbReference type="FunFam" id="2.20.100.10:FF:000001">
    <property type="entry name" value="semaphorin-5A isoform X1"/>
    <property type="match status" value="1"/>
</dbReference>
<evidence type="ECO:0000313" key="10">
    <source>
        <dbReference type="Ensembl" id="ENSSFAP00005025321.1"/>
    </source>
</evidence>
<dbReference type="AlphaFoldDB" id="A0A672H896"/>
<dbReference type="InterPro" id="IPR000884">
    <property type="entry name" value="TSP1_rpt"/>
</dbReference>
<evidence type="ECO:0000256" key="7">
    <source>
        <dbReference type="ARBA" id="ARBA00023157"/>
    </source>
</evidence>
<evidence type="ECO:0000256" key="3">
    <source>
        <dbReference type="ARBA" id="ARBA00009214"/>
    </source>
</evidence>
<dbReference type="SUPFAM" id="SSF82895">
    <property type="entry name" value="TSP-1 type 1 repeat"/>
    <property type="match status" value="1"/>
</dbReference>
<comment type="subcellular location">
    <subcellularLocation>
        <location evidence="1">Membrane</location>
    </subcellularLocation>
    <subcellularLocation>
        <location evidence="2">Secreted</location>
    </subcellularLocation>
</comment>
<reference evidence="10" key="3">
    <citation type="submission" date="2025-09" db="UniProtKB">
        <authorList>
            <consortium name="Ensembl"/>
        </authorList>
    </citation>
    <scope>IDENTIFICATION</scope>
</reference>
<reference evidence="10" key="1">
    <citation type="submission" date="2019-06" db="EMBL/GenBank/DDBJ databases">
        <authorList>
            <consortium name="Wellcome Sanger Institute Data Sharing"/>
        </authorList>
    </citation>
    <scope>NUCLEOTIDE SEQUENCE [LARGE SCALE GENOMIC DNA]</scope>
</reference>